<dbReference type="Proteomes" id="UP000185657">
    <property type="component" value="Unassembled WGS sequence"/>
</dbReference>
<dbReference type="PANTHER" id="PTHR42796:SF4">
    <property type="entry name" value="FUMARYLACETOACETATE HYDROLASE DOMAIN-CONTAINING PROTEIN 2A"/>
    <property type="match status" value="1"/>
</dbReference>
<dbReference type="AlphaFoldDB" id="A0A167HDA1"/>
<reference evidence="5 8" key="2">
    <citation type="submission" date="2016-10" db="EMBL/GenBank/DDBJ databases">
        <title>Hydorgenophaga sp. LPB0072 isolated from gastropod.</title>
        <authorList>
            <person name="Kim E."/>
            <person name="Yi H."/>
        </authorList>
    </citation>
    <scope>NUCLEOTIDE SEQUENCE [LARGE SCALE GENOMIC DNA]</scope>
    <source>
        <strain evidence="5 8">LPB0072</strain>
    </source>
</reference>
<evidence type="ECO:0000256" key="2">
    <source>
        <dbReference type="ARBA" id="ARBA00010211"/>
    </source>
</evidence>
<comment type="cofactor">
    <cofactor evidence="1">
        <name>Mg(2+)</name>
        <dbReference type="ChEBI" id="CHEBI:18420"/>
    </cofactor>
</comment>
<evidence type="ECO:0000256" key="1">
    <source>
        <dbReference type="ARBA" id="ARBA00001946"/>
    </source>
</evidence>
<organism evidence="5 8">
    <name type="scientific">Hydrogenophaga crassostreae</name>
    <dbReference type="NCBI Taxonomy" id="1763535"/>
    <lineage>
        <taxon>Bacteria</taxon>
        <taxon>Pseudomonadati</taxon>
        <taxon>Pseudomonadota</taxon>
        <taxon>Betaproteobacteria</taxon>
        <taxon>Burkholderiales</taxon>
        <taxon>Comamonadaceae</taxon>
        <taxon>Hydrogenophaga</taxon>
    </lineage>
</organism>
<evidence type="ECO:0000313" key="5">
    <source>
        <dbReference type="EMBL" id="AOW12054.1"/>
    </source>
</evidence>
<dbReference type="InterPro" id="IPR011234">
    <property type="entry name" value="Fumarylacetoacetase-like_C"/>
</dbReference>
<dbReference type="PANTHER" id="PTHR42796">
    <property type="entry name" value="FUMARYLACETOACETATE HYDROLASE DOMAIN-CONTAINING PROTEIN 2A-RELATED"/>
    <property type="match status" value="1"/>
</dbReference>
<evidence type="ECO:0000313" key="8">
    <source>
        <dbReference type="Proteomes" id="UP000185680"/>
    </source>
</evidence>
<dbReference type="Pfam" id="PF01557">
    <property type="entry name" value="FAA_hydrolase"/>
    <property type="match status" value="1"/>
</dbReference>
<sequence length="351" mass="37574">MPEQQALARYAVGTFSHADGPPFAGFVLDGDRVIALDALHGLCRDLKQPLPQARSTLALFEQWSASSPALQAAANALANPSIPAARAAIECLVPMADLTVHPPVAARQIFMCGANYFKHVVDLIVDLGPGKTPGTDGMNPAQLRAYAQELMTRRRSEGSPYVFSKPVSVLSGAFDPIAIPAFAKQPDWELELAVVIGAPARYVKQAEALSCVAGYTIANDITNRDHIWTSGDMKAMGTDWLTAKSCPTYLPVGPYIVPASQIADPQQLQVQLRLNGQTMQDESTSDMIFGVARLIEHLSSVVQLLPGDLICTGSPSGNGTHYQRFLQPGDTVEGSITGLGTQRTPVIAEQR</sequence>
<dbReference type="EMBL" id="LVWD01000026">
    <property type="protein sequence ID" value="OAD40998.1"/>
    <property type="molecule type" value="Genomic_DNA"/>
</dbReference>
<dbReference type="EMBL" id="CP017476">
    <property type="protein sequence ID" value="AOW12054.1"/>
    <property type="molecule type" value="Genomic_DNA"/>
</dbReference>
<dbReference type="OrthoDB" id="9805307at2"/>
<dbReference type="KEGG" id="hyl:LPB072_03505"/>
<accession>A0A167HDA1</accession>
<dbReference type="InterPro" id="IPR036663">
    <property type="entry name" value="Fumarylacetoacetase_C_sf"/>
</dbReference>
<evidence type="ECO:0000313" key="6">
    <source>
        <dbReference type="EMBL" id="OAD40998.1"/>
    </source>
</evidence>
<dbReference type="SUPFAM" id="SSF56529">
    <property type="entry name" value="FAH"/>
    <property type="match status" value="1"/>
</dbReference>
<keyword evidence="5" id="KW-0413">Isomerase</keyword>
<protein>
    <submittedName>
        <fullName evidence="5">5-carboxymethyl-2-hydroxymuconate isomerase</fullName>
    </submittedName>
</protein>
<dbReference type="InterPro" id="IPR051121">
    <property type="entry name" value="FAH"/>
</dbReference>
<gene>
    <name evidence="5" type="ORF">LPB072_03505</name>
    <name evidence="6" type="ORF">LPB72_13745</name>
</gene>
<evidence type="ECO:0000313" key="7">
    <source>
        <dbReference type="Proteomes" id="UP000185657"/>
    </source>
</evidence>
<evidence type="ECO:0000256" key="3">
    <source>
        <dbReference type="ARBA" id="ARBA00022723"/>
    </source>
</evidence>
<dbReference type="Proteomes" id="UP000185680">
    <property type="component" value="Chromosome"/>
</dbReference>
<comment type="similarity">
    <text evidence="2">Belongs to the FAH family.</text>
</comment>
<keyword evidence="7" id="KW-1185">Reference proteome</keyword>
<dbReference type="STRING" id="1763535.LPB072_03505"/>
<reference evidence="6 7" key="1">
    <citation type="submission" date="2016-02" db="EMBL/GenBank/DDBJ databases">
        <title>Draft genome sequence of Hydrogenophaga sp. LPB0072.</title>
        <authorList>
            <person name="Shin S.-K."/>
            <person name="Yi H."/>
        </authorList>
    </citation>
    <scope>NUCLEOTIDE SEQUENCE [LARGE SCALE GENOMIC DNA]</scope>
    <source>
        <strain evidence="6 7">LPB0072</strain>
    </source>
</reference>
<dbReference type="GO" id="GO:0044281">
    <property type="term" value="P:small molecule metabolic process"/>
    <property type="evidence" value="ECO:0007669"/>
    <property type="project" value="UniProtKB-ARBA"/>
</dbReference>
<proteinExistence type="inferred from homology"/>
<evidence type="ECO:0000259" key="4">
    <source>
        <dbReference type="Pfam" id="PF01557"/>
    </source>
</evidence>
<keyword evidence="3" id="KW-0479">Metal-binding</keyword>
<dbReference type="RefSeq" id="WP_066091645.1">
    <property type="nucleotide sequence ID" value="NZ_CP017476.1"/>
</dbReference>
<dbReference type="GO" id="GO:0016853">
    <property type="term" value="F:isomerase activity"/>
    <property type="evidence" value="ECO:0007669"/>
    <property type="project" value="UniProtKB-KW"/>
</dbReference>
<name>A0A167HDA1_9BURK</name>
<dbReference type="GO" id="GO:0046872">
    <property type="term" value="F:metal ion binding"/>
    <property type="evidence" value="ECO:0007669"/>
    <property type="project" value="UniProtKB-KW"/>
</dbReference>
<feature type="domain" description="Fumarylacetoacetase-like C-terminal" evidence="4">
    <location>
        <begin position="137"/>
        <end position="346"/>
    </location>
</feature>
<dbReference type="Gene3D" id="3.90.850.10">
    <property type="entry name" value="Fumarylacetoacetase-like, C-terminal domain"/>
    <property type="match status" value="1"/>
</dbReference>